<dbReference type="OrthoDB" id="76567at2759"/>
<name>A0A3D8T6G7_9EURO</name>
<proteinExistence type="predicted"/>
<feature type="region of interest" description="Disordered" evidence="1">
    <location>
        <begin position="1"/>
        <end position="67"/>
    </location>
</feature>
<reference evidence="2 3" key="1">
    <citation type="journal article" date="2018" name="IMA Fungus">
        <title>IMA Genome-F 9: Draft genome sequence of Annulohypoxylon stygium, Aspergillus mulundensis, Berkeleyomyces basicola (syn. Thielaviopsis basicola), Ceratocystis smalleyi, two Cercospora beticola strains, Coleophoma cylindrospora, Fusarium fracticaudum, Phialophora cf. hyalina, and Morchella septimelata.</title>
        <authorList>
            <person name="Wingfield B.D."/>
            <person name="Bills G.F."/>
            <person name="Dong Y."/>
            <person name="Huang W."/>
            <person name="Nel W.J."/>
            <person name="Swalarsk-Parry B.S."/>
            <person name="Vaghefi N."/>
            <person name="Wilken P.M."/>
            <person name="An Z."/>
            <person name="de Beer Z.W."/>
            <person name="De Vos L."/>
            <person name="Chen L."/>
            <person name="Duong T.A."/>
            <person name="Gao Y."/>
            <person name="Hammerbacher A."/>
            <person name="Kikkert J.R."/>
            <person name="Li Y."/>
            <person name="Li H."/>
            <person name="Li K."/>
            <person name="Li Q."/>
            <person name="Liu X."/>
            <person name="Ma X."/>
            <person name="Naidoo K."/>
            <person name="Pethybridge S.J."/>
            <person name="Sun J."/>
            <person name="Steenkamp E.T."/>
            <person name="van der Nest M.A."/>
            <person name="van Wyk S."/>
            <person name="Wingfield M.J."/>
            <person name="Xiong C."/>
            <person name="Yue Q."/>
            <person name="Zhang X."/>
        </authorList>
    </citation>
    <scope>NUCLEOTIDE SEQUENCE [LARGE SCALE GENOMIC DNA]</scope>
    <source>
        <strain evidence="2 3">DSM 5745</strain>
    </source>
</reference>
<gene>
    <name evidence="2" type="ORF">DSM5745_01436</name>
</gene>
<dbReference type="EMBL" id="PVWQ01000001">
    <property type="protein sequence ID" value="RDW94114.1"/>
    <property type="molecule type" value="Genomic_DNA"/>
</dbReference>
<evidence type="ECO:0000256" key="1">
    <source>
        <dbReference type="SAM" id="MobiDB-lite"/>
    </source>
</evidence>
<organism evidence="2 3">
    <name type="scientific">Aspergillus mulundensis</name>
    <dbReference type="NCBI Taxonomy" id="1810919"/>
    <lineage>
        <taxon>Eukaryota</taxon>
        <taxon>Fungi</taxon>
        <taxon>Dikarya</taxon>
        <taxon>Ascomycota</taxon>
        <taxon>Pezizomycotina</taxon>
        <taxon>Eurotiomycetes</taxon>
        <taxon>Eurotiomycetidae</taxon>
        <taxon>Eurotiales</taxon>
        <taxon>Aspergillaceae</taxon>
        <taxon>Aspergillus</taxon>
        <taxon>Aspergillus subgen. Nidulantes</taxon>
    </lineage>
</organism>
<dbReference type="RefSeq" id="XP_026609297.1">
    <property type="nucleotide sequence ID" value="XM_026743452.1"/>
</dbReference>
<keyword evidence="3" id="KW-1185">Reference proteome</keyword>
<feature type="compositionally biased region" description="Polar residues" evidence="1">
    <location>
        <begin position="36"/>
        <end position="45"/>
    </location>
</feature>
<dbReference type="GeneID" id="38111806"/>
<dbReference type="AlphaFoldDB" id="A0A3D8T6G7"/>
<evidence type="ECO:0000313" key="2">
    <source>
        <dbReference type="EMBL" id="RDW94114.1"/>
    </source>
</evidence>
<feature type="compositionally biased region" description="Polar residues" evidence="1">
    <location>
        <begin position="18"/>
        <end position="27"/>
    </location>
</feature>
<feature type="compositionally biased region" description="Polar residues" evidence="1">
    <location>
        <begin position="1"/>
        <end position="10"/>
    </location>
</feature>
<accession>A0A3D8T6G7</accession>
<dbReference type="Proteomes" id="UP000256690">
    <property type="component" value="Unassembled WGS sequence"/>
</dbReference>
<sequence length="462" mass="50847">MSTSSTTRGSENLRPNELRSSGSNQGQRQRHPELQPQASFPNNHSVFLRRDPAHGHLNPPTPASTTWDFESLRPYQLQAFGANQFQARGRSQTGYTHSDSVFPRQGLAHNRGLLTPPTPPTPSWTIKDKANHPPAERQAMGASQLNLQPLSQFNLSSNYPAFPRADMGHDMRIPTPTTPVSFIGGSESQRPEHHRAVGINQLQLQSPPNFKGLFNLRVDMLRALSEAIVQSLGPGTSFNTSDWYTETAPRPTPPVTGHRVLATFLPAKVTAANEARVEQQAGPANKQPNDCFCPPARRPYYGYRDFTPFPTIVIITGSSGASSPSGPPGSDGSNQDFVRDARSWFAASKGTTRIVLIHTYNAEAHTLTIEKWQLAMPQLNVPARKTECSMKAQELPPLGKVPVALQQPYCSQRMVLSDEGLEGGPLHMHFQALMSRPPVSQQGERDVVLIGWDLLKDVARKL</sequence>
<protein>
    <submittedName>
        <fullName evidence="2">Uncharacterized protein</fullName>
    </submittedName>
</protein>
<feature type="compositionally biased region" description="Low complexity" evidence="1">
    <location>
        <begin position="317"/>
        <end position="333"/>
    </location>
</feature>
<comment type="caution">
    <text evidence="2">The sequence shown here is derived from an EMBL/GenBank/DDBJ whole genome shotgun (WGS) entry which is preliminary data.</text>
</comment>
<evidence type="ECO:0000313" key="3">
    <source>
        <dbReference type="Proteomes" id="UP000256690"/>
    </source>
</evidence>
<feature type="region of interest" description="Disordered" evidence="1">
    <location>
        <begin position="317"/>
        <end position="336"/>
    </location>
</feature>